<gene>
    <name evidence="1" type="ORF">RKE40_01565</name>
</gene>
<dbReference type="EMBL" id="JAWDID010000002">
    <property type="protein sequence ID" value="MDU0338547.1"/>
    <property type="molecule type" value="Genomic_DNA"/>
</dbReference>
<proteinExistence type="predicted"/>
<dbReference type="RefSeq" id="WP_316016495.1">
    <property type="nucleotide sequence ID" value="NZ_JAWDID010000002.1"/>
</dbReference>
<dbReference type="Gene3D" id="3.30.30.40">
    <property type="match status" value="1"/>
</dbReference>
<reference evidence="1 2" key="1">
    <citation type="submission" date="2023-09" db="EMBL/GenBank/DDBJ databases">
        <title>Whole genome shotgun sequencing (WGS) of Bosea sp. ZW T0_25, isolated from stored onions (Allium cepa).</title>
        <authorList>
            <person name="Stoll D.A."/>
            <person name="Huch M."/>
        </authorList>
    </citation>
    <scope>NUCLEOTIDE SEQUENCE [LARGE SCALE GENOMIC DNA]</scope>
    <source>
        <strain evidence="1 2">ZW T0_25</strain>
    </source>
</reference>
<organism evidence="1 2">
    <name type="scientific">Bosea rubneri</name>
    <dbReference type="NCBI Taxonomy" id="3075434"/>
    <lineage>
        <taxon>Bacteria</taxon>
        <taxon>Pseudomonadati</taxon>
        <taxon>Pseudomonadota</taxon>
        <taxon>Alphaproteobacteria</taxon>
        <taxon>Hyphomicrobiales</taxon>
        <taxon>Boseaceae</taxon>
        <taxon>Bosea</taxon>
    </lineage>
</organism>
<keyword evidence="1" id="KW-0808">Transferase</keyword>
<evidence type="ECO:0000313" key="2">
    <source>
        <dbReference type="Proteomes" id="UP001254257"/>
    </source>
</evidence>
<dbReference type="InterPro" id="IPR004165">
    <property type="entry name" value="CoA_trans_fam_I"/>
</dbReference>
<sequence>MTKTITLAKALAAVAPGSSVAFGGGGIQRKPMAVARALAAADVGDLTLVAMLGGPEVDLLIGAGKVRELQFAFVGFDAFGLAPHFRRAREAGSISVVEYSEATIIAAFEAGAKNLPFLPTRFGLDTDILTTPTAPFRKIACPFSGEELLAVPALRPDVAFIHANIADRHGNAVIIGDGYADPLLVQAAKTVFVTAERIVDELPDDAATAGGTFLSRLWIDGVIEAPRGAGMTALYPDYRFDLPAVLEYQKRATDSEWFSAWIREQ</sequence>
<dbReference type="PANTHER" id="PTHR43293">
    <property type="entry name" value="ACETATE COA-TRANSFERASE YDIF"/>
    <property type="match status" value="1"/>
</dbReference>
<evidence type="ECO:0000313" key="1">
    <source>
        <dbReference type="EMBL" id="MDU0338547.1"/>
    </source>
</evidence>
<dbReference type="SMART" id="SM00882">
    <property type="entry name" value="CoA_trans"/>
    <property type="match status" value="1"/>
</dbReference>
<comment type="caution">
    <text evidence="1">The sequence shown here is derived from an EMBL/GenBank/DDBJ whole genome shotgun (WGS) entry which is preliminary data.</text>
</comment>
<dbReference type="Pfam" id="PF01144">
    <property type="entry name" value="CoA_trans"/>
    <property type="match status" value="1"/>
</dbReference>
<dbReference type="PANTHER" id="PTHR43293:SF3">
    <property type="entry name" value="CHOLESTEROL RING-CLEAVING HYDROLASE IPDB SUBUNIT"/>
    <property type="match status" value="1"/>
</dbReference>
<dbReference type="GO" id="GO:0016740">
    <property type="term" value="F:transferase activity"/>
    <property type="evidence" value="ECO:0007669"/>
    <property type="project" value="UniProtKB-KW"/>
</dbReference>
<dbReference type="Gene3D" id="3.40.1080.10">
    <property type="entry name" value="Glutaconate Coenzyme A-transferase"/>
    <property type="match status" value="1"/>
</dbReference>
<dbReference type="EC" id="2.8.3.-" evidence="1"/>
<keyword evidence="2" id="KW-1185">Reference proteome</keyword>
<name>A0ABU3S298_9HYPH</name>
<accession>A0ABU3S298</accession>
<dbReference type="Proteomes" id="UP001254257">
    <property type="component" value="Unassembled WGS sequence"/>
</dbReference>
<dbReference type="SUPFAM" id="SSF100950">
    <property type="entry name" value="NagB/RpiA/CoA transferase-like"/>
    <property type="match status" value="1"/>
</dbReference>
<protein>
    <submittedName>
        <fullName evidence="1">CoA-transferase</fullName>
        <ecNumber evidence="1">2.8.3.-</ecNumber>
    </submittedName>
</protein>
<dbReference type="InterPro" id="IPR037171">
    <property type="entry name" value="NagB/RpiA_transferase-like"/>
</dbReference>